<evidence type="ECO:0000313" key="2">
    <source>
        <dbReference type="EMBL" id="GAT22261.1"/>
    </source>
</evidence>
<accession>A0A146F9N3</accession>
<dbReference type="Proteomes" id="UP000075230">
    <property type="component" value="Unassembled WGS sequence"/>
</dbReference>
<protein>
    <submittedName>
        <fullName evidence="2">Uncharacterized protein</fullName>
    </submittedName>
</protein>
<reference evidence="2 3" key="1">
    <citation type="journal article" date="2016" name="DNA Res.">
        <title>Genome sequence of Aspergillus luchuensis NBRC 4314.</title>
        <authorList>
            <person name="Yamada O."/>
            <person name="Machida M."/>
            <person name="Hosoyama A."/>
            <person name="Goto M."/>
            <person name="Takahashi T."/>
            <person name="Futagami T."/>
            <person name="Yamagata Y."/>
            <person name="Takeuchi M."/>
            <person name="Kobayashi T."/>
            <person name="Koike H."/>
            <person name="Abe K."/>
            <person name="Asai K."/>
            <person name="Arita M."/>
            <person name="Fujita N."/>
            <person name="Fukuda K."/>
            <person name="Higa K."/>
            <person name="Horikawa H."/>
            <person name="Ishikawa T."/>
            <person name="Jinno K."/>
            <person name="Kato Y."/>
            <person name="Kirimura K."/>
            <person name="Mizutani O."/>
            <person name="Nakasone K."/>
            <person name="Sano M."/>
            <person name="Shiraishi Y."/>
            <person name="Tsukahara M."/>
            <person name="Gomi K."/>
        </authorList>
    </citation>
    <scope>NUCLEOTIDE SEQUENCE [LARGE SCALE GENOMIC DNA]</scope>
    <source>
        <strain evidence="2 3">RIB 2604</strain>
    </source>
</reference>
<gene>
    <name evidence="2" type="ORF">RIB2604_01502940</name>
</gene>
<name>A0A146F9N3_ASPKA</name>
<sequence>MDHTALKSVLGESDNTSSRICRWQYRLQEYDLDVVHVSGKLMQVADGLSVTMLATTSDEDIEPVLVRLPKMQRHKHLWALTHYSRPIPSMDILALQWKLVILQALSGAAGVDEKYQLDTEEHCPQRYVNIKKEEELKRKKDEVTALEASILAEEADDKLMVDK</sequence>
<evidence type="ECO:0000313" key="3">
    <source>
        <dbReference type="Proteomes" id="UP000075230"/>
    </source>
</evidence>
<keyword evidence="1" id="KW-0175">Coiled coil</keyword>
<organism evidence="2 3">
    <name type="scientific">Aspergillus kawachii</name>
    <name type="common">White koji mold</name>
    <name type="synonym">Aspergillus awamori var. kawachi</name>
    <dbReference type="NCBI Taxonomy" id="1069201"/>
    <lineage>
        <taxon>Eukaryota</taxon>
        <taxon>Fungi</taxon>
        <taxon>Dikarya</taxon>
        <taxon>Ascomycota</taxon>
        <taxon>Pezizomycotina</taxon>
        <taxon>Eurotiomycetes</taxon>
        <taxon>Eurotiomycetidae</taxon>
        <taxon>Eurotiales</taxon>
        <taxon>Aspergillaceae</taxon>
        <taxon>Aspergillus</taxon>
        <taxon>Aspergillus subgen. Circumdati</taxon>
    </lineage>
</organism>
<feature type="coiled-coil region" evidence="1">
    <location>
        <begin position="129"/>
        <end position="156"/>
    </location>
</feature>
<evidence type="ECO:0000256" key="1">
    <source>
        <dbReference type="SAM" id="Coils"/>
    </source>
</evidence>
<dbReference type="EMBL" id="BCWF01000015">
    <property type="protein sequence ID" value="GAT22261.1"/>
    <property type="molecule type" value="Genomic_DNA"/>
</dbReference>
<dbReference type="AlphaFoldDB" id="A0A146F9N3"/>
<proteinExistence type="predicted"/>
<comment type="caution">
    <text evidence="2">The sequence shown here is derived from an EMBL/GenBank/DDBJ whole genome shotgun (WGS) entry which is preliminary data.</text>
</comment>
<reference evidence="3" key="2">
    <citation type="submission" date="2016-02" db="EMBL/GenBank/DDBJ databases">
        <title>Genome sequencing of Aspergillus luchuensis NBRC 4314.</title>
        <authorList>
            <person name="Yamada O."/>
        </authorList>
    </citation>
    <scope>NUCLEOTIDE SEQUENCE [LARGE SCALE GENOMIC DNA]</scope>
    <source>
        <strain evidence="3">RIB 2604</strain>
    </source>
</reference>